<dbReference type="Gene3D" id="3.40.50.720">
    <property type="entry name" value="NAD(P)-binding Rossmann-like Domain"/>
    <property type="match status" value="1"/>
</dbReference>
<gene>
    <name evidence="2" type="ORF">A3D81_01245</name>
</gene>
<reference evidence="2 3" key="1">
    <citation type="journal article" date="2016" name="Nat. Commun.">
        <title>Thousands of microbial genomes shed light on interconnected biogeochemical processes in an aquifer system.</title>
        <authorList>
            <person name="Anantharaman K."/>
            <person name="Brown C.T."/>
            <person name="Hug L.A."/>
            <person name="Sharon I."/>
            <person name="Castelle C.J."/>
            <person name="Probst A.J."/>
            <person name="Thomas B.C."/>
            <person name="Singh A."/>
            <person name="Wilkins M.J."/>
            <person name="Karaoz U."/>
            <person name="Brodie E.L."/>
            <person name="Williams K.H."/>
            <person name="Hubbard S.S."/>
            <person name="Banfield J.F."/>
        </authorList>
    </citation>
    <scope>NUCLEOTIDE SEQUENCE [LARGE SCALE GENOMIC DNA]</scope>
</reference>
<dbReference type="AlphaFoldDB" id="A0A1F5GHX7"/>
<organism evidence="2 3">
    <name type="scientific">Candidatus Curtissbacteria bacterium RIFCSPHIGHO2_02_FULL_40_17</name>
    <dbReference type="NCBI Taxonomy" id="1797715"/>
    <lineage>
        <taxon>Bacteria</taxon>
        <taxon>Candidatus Curtissiibacteriota</taxon>
    </lineage>
</organism>
<dbReference type="InterPro" id="IPR036291">
    <property type="entry name" value="NAD(P)-bd_dom_sf"/>
</dbReference>
<accession>A0A1F5GHX7</accession>
<dbReference type="PANTHER" id="PTHR43000">
    <property type="entry name" value="DTDP-D-GLUCOSE 4,6-DEHYDRATASE-RELATED"/>
    <property type="match status" value="1"/>
</dbReference>
<dbReference type="STRING" id="1797715.A3D81_01245"/>
<dbReference type="Pfam" id="PF16363">
    <property type="entry name" value="GDP_Man_Dehyd"/>
    <property type="match status" value="1"/>
</dbReference>
<evidence type="ECO:0000313" key="3">
    <source>
        <dbReference type="Proteomes" id="UP000178492"/>
    </source>
</evidence>
<dbReference type="Proteomes" id="UP000178492">
    <property type="component" value="Unassembled WGS sequence"/>
</dbReference>
<evidence type="ECO:0000259" key="1">
    <source>
        <dbReference type="Pfam" id="PF16363"/>
    </source>
</evidence>
<proteinExistence type="predicted"/>
<evidence type="ECO:0000313" key="2">
    <source>
        <dbReference type="EMBL" id="OGD91407.1"/>
    </source>
</evidence>
<sequence length="322" mass="36453">MGLTGKNVLVTGGTGFIGSHLVKRLINDKANVIVPYQSLNPKSYFLRQRLARYVILVQKDLKNFKRTLDIVTKYEIDFIFHLAAQSIVPTAYYNPLETFETNIIGTANVLEAARLYGKVQGIIVVSSDKAYGKIPKASEKDPLSGDHPYETSKAACDLITTTYFKTYNLPTVVVRFGNVYGEGDINFSRIIPGALKAIVKRDVLDVRSDGKYIRDYVYVKDIVEALIVCSKNIQKIKGEVFNVSSRENLSVLALLGKIEKKLGRKIKYRITKSAINEIPQQSINFNKIRKMLAWKPASNIDKTIKDIYEWYKEYFQEVKSSS</sequence>
<comment type="caution">
    <text evidence="2">The sequence shown here is derived from an EMBL/GenBank/DDBJ whole genome shotgun (WGS) entry which is preliminary data.</text>
</comment>
<protein>
    <recommendedName>
        <fullName evidence="1">NAD(P)-binding domain-containing protein</fullName>
    </recommendedName>
</protein>
<name>A0A1F5GHX7_9BACT</name>
<dbReference type="EMBL" id="MFBE01000015">
    <property type="protein sequence ID" value="OGD91407.1"/>
    <property type="molecule type" value="Genomic_DNA"/>
</dbReference>
<dbReference type="InterPro" id="IPR016040">
    <property type="entry name" value="NAD(P)-bd_dom"/>
</dbReference>
<dbReference type="SUPFAM" id="SSF51735">
    <property type="entry name" value="NAD(P)-binding Rossmann-fold domains"/>
    <property type="match status" value="1"/>
</dbReference>
<feature type="domain" description="NAD(P)-binding" evidence="1">
    <location>
        <begin position="9"/>
        <end position="306"/>
    </location>
</feature>